<dbReference type="Proteomes" id="UP000231701">
    <property type="component" value="Chromosome"/>
</dbReference>
<organism evidence="3 4">
    <name type="scientific">Mariprofundus aestuarium</name>
    <dbReference type="NCBI Taxonomy" id="1921086"/>
    <lineage>
        <taxon>Bacteria</taxon>
        <taxon>Pseudomonadati</taxon>
        <taxon>Pseudomonadota</taxon>
        <taxon>Candidatius Mariprofundia</taxon>
        <taxon>Mariprofundales</taxon>
        <taxon>Mariprofundaceae</taxon>
        <taxon>Mariprofundus</taxon>
    </lineage>
</organism>
<sequence>MKEIRHSKRKVDNYLHDVLNRLNEMGISDAALPIIPNKKPRKLVLTKKENEFIMSGSVTELRRYFWDYWLKSAITADHDQEQLFAFAVAFSSSCEASFGKPIIYSMLAELKPSDLMTNFSFRTRVHPKDTSDNYSILYLPRSTQLLFASFLLKMAGWMKQPFLFFPDRERKRRSHAFQQIKEMYKKFKDDFKRNKPGIIIPETWESFGKVAPLNAVLNRRIGLEPYIWKVQSGHTLPTAHPRESSYALTRDEGRISHGLFQRQVMQLPHSGKTLSTVEIKELPVEKVDDIDWSGRSKLVIKTVCNEVKSVVKEHQAINSYGVKAKFHAIIENALQKADAITENQKSALHLALNWIRAKVDEKGIAGSTVCDYLNRVFYNGILNDPDSINIDEWESEDHELLFEDTLSRDSIKSEKTRRSIATPYTQAYGYGLEHGYFSDVNLKYIEEEWGGGTPRNELIGLSEFDSYIRIVMEMDDPSHFLHMLVVVNLMAFYGCLRSGEISRLTLKDLEISRQFLWINILKGKSASARRRAPFHLTAPEYALKIVSEYYDYRRKQFSDDANLKEIALFGPHKVRNRFTRSALSGEAIKLLQSYFGKSMVLHSLRHSGCSWLLLRMYSAGYPDLIESLTDEHHELFNARSIRNAAYLFSGELEELIPNYCGSSLIRLSKLMGHLGQQTTFRTYIHTFHVIQSHAMKRVSSVFGEEELTGATINALLPGKKSATTRASMKDKSINACLHDTYQRISKTKWLGKAFKGIVLSTNL</sequence>
<dbReference type="GO" id="GO:0015074">
    <property type="term" value="P:DNA integration"/>
    <property type="evidence" value="ECO:0007669"/>
    <property type="project" value="InterPro"/>
</dbReference>
<keyword evidence="4" id="KW-1185">Reference proteome</keyword>
<name>A0A2K8KXI3_MARES</name>
<dbReference type="OrthoDB" id="6118630at2"/>
<evidence type="ECO:0000313" key="4">
    <source>
        <dbReference type="Proteomes" id="UP000231701"/>
    </source>
</evidence>
<reference evidence="3 4" key="1">
    <citation type="submission" date="2016-12" db="EMBL/GenBank/DDBJ databases">
        <title>Isolation and genomic insights into novel planktonic Zetaproteobacteria from stratified waters of the Chesapeake Bay.</title>
        <authorList>
            <person name="McAllister S.M."/>
            <person name="Kato S."/>
            <person name="Chan C.S."/>
            <person name="Chiu B.K."/>
            <person name="Field E.K."/>
        </authorList>
    </citation>
    <scope>NUCLEOTIDE SEQUENCE [LARGE SCALE GENOMIC DNA]</scope>
    <source>
        <strain evidence="3 4">CP-5</strain>
    </source>
</reference>
<keyword evidence="1" id="KW-0233">DNA recombination</keyword>
<gene>
    <name evidence="3" type="ORF">Ga0123461_1251</name>
</gene>
<feature type="domain" description="Tyr recombinase" evidence="2">
    <location>
        <begin position="489"/>
        <end position="613"/>
    </location>
</feature>
<evidence type="ECO:0000313" key="3">
    <source>
        <dbReference type="EMBL" id="ATX79670.1"/>
    </source>
</evidence>
<dbReference type="AlphaFoldDB" id="A0A2K8KXI3"/>
<dbReference type="GO" id="GO:0006310">
    <property type="term" value="P:DNA recombination"/>
    <property type="evidence" value="ECO:0007669"/>
    <property type="project" value="UniProtKB-KW"/>
</dbReference>
<protein>
    <submittedName>
        <fullName evidence="3">Phage integrase family protein</fullName>
    </submittedName>
</protein>
<dbReference type="InterPro" id="IPR011010">
    <property type="entry name" value="DNA_brk_join_enz"/>
</dbReference>
<evidence type="ECO:0000256" key="1">
    <source>
        <dbReference type="ARBA" id="ARBA00023172"/>
    </source>
</evidence>
<accession>A0A2K8KXI3</accession>
<dbReference type="EMBL" id="CP018799">
    <property type="protein sequence ID" value="ATX79670.1"/>
    <property type="molecule type" value="Genomic_DNA"/>
</dbReference>
<dbReference type="KEGG" id="maes:Ga0123461_1251"/>
<evidence type="ECO:0000259" key="2">
    <source>
        <dbReference type="Pfam" id="PF00589"/>
    </source>
</evidence>
<proteinExistence type="predicted"/>
<dbReference type="Gene3D" id="1.10.443.10">
    <property type="entry name" value="Intergrase catalytic core"/>
    <property type="match status" value="1"/>
</dbReference>
<dbReference type="GO" id="GO:0003677">
    <property type="term" value="F:DNA binding"/>
    <property type="evidence" value="ECO:0007669"/>
    <property type="project" value="InterPro"/>
</dbReference>
<dbReference type="CDD" id="cd00397">
    <property type="entry name" value="DNA_BRE_C"/>
    <property type="match status" value="1"/>
</dbReference>
<dbReference type="SUPFAM" id="SSF56349">
    <property type="entry name" value="DNA breaking-rejoining enzymes"/>
    <property type="match status" value="1"/>
</dbReference>
<dbReference type="InterPro" id="IPR013762">
    <property type="entry name" value="Integrase-like_cat_sf"/>
</dbReference>
<dbReference type="RefSeq" id="WP_100277538.1">
    <property type="nucleotide sequence ID" value="NZ_CP018799.1"/>
</dbReference>
<dbReference type="InterPro" id="IPR002104">
    <property type="entry name" value="Integrase_catalytic"/>
</dbReference>
<dbReference type="Pfam" id="PF00589">
    <property type="entry name" value="Phage_integrase"/>
    <property type="match status" value="1"/>
</dbReference>